<evidence type="ECO:0000256" key="8">
    <source>
        <dbReference type="ARBA" id="ARBA00023136"/>
    </source>
</evidence>
<evidence type="ECO:0000313" key="15">
    <source>
        <dbReference type="EMBL" id="MYN04442.1"/>
    </source>
</evidence>
<keyword evidence="5 11" id="KW-0812">Transmembrane</keyword>
<proteinExistence type="inferred from homology"/>
<evidence type="ECO:0000256" key="11">
    <source>
        <dbReference type="PROSITE-ProRule" id="PRU01360"/>
    </source>
</evidence>
<dbReference type="InterPro" id="IPR037066">
    <property type="entry name" value="Plug_dom_sf"/>
</dbReference>
<keyword evidence="10 11" id="KW-0998">Cell outer membrane</keyword>
<dbReference type="GO" id="GO:0009279">
    <property type="term" value="C:cell outer membrane"/>
    <property type="evidence" value="ECO:0007669"/>
    <property type="project" value="UniProtKB-SubCell"/>
</dbReference>
<dbReference type="PROSITE" id="PS52016">
    <property type="entry name" value="TONB_DEPENDENT_REC_3"/>
    <property type="match status" value="1"/>
</dbReference>
<keyword evidence="7 12" id="KW-0798">TonB box</keyword>
<dbReference type="Proteomes" id="UP000448575">
    <property type="component" value="Unassembled WGS sequence"/>
</dbReference>
<dbReference type="PANTHER" id="PTHR30069:SF29">
    <property type="entry name" value="HEMOGLOBIN AND HEMOGLOBIN-HAPTOGLOBIN-BINDING PROTEIN 1-RELATED"/>
    <property type="match status" value="1"/>
</dbReference>
<dbReference type="Pfam" id="PF07715">
    <property type="entry name" value="Plug"/>
    <property type="match status" value="1"/>
</dbReference>
<evidence type="ECO:0000259" key="13">
    <source>
        <dbReference type="Pfam" id="PF00593"/>
    </source>
</evidence>
<evidence type="ECO:0000256" key="1">
    <source>
        <dbReference type="ARBA" id="ARBA00004571"/>
    </source>
</evidence>
<evidence type="ECO:0000256" key="10">
    <source>
        <dbReference type="ARBA" id="ARBA00023237"/>
    </source>
</evidence>
<dbReference type="InterPro" id="IPR000531">
    <property type="entry name" value="Beta-barrel_TonB"/>
</dbReference>
<reference evidence="15 16" key="1">
    <citation type="submission" date="2019-12" db="EMBL/GenBank/DDBJ databases">
        <title>Novel species isolated from a subtropical stream in China.</title>
        <authorList>
            <person name="Lu H."/>
        </authorList>
    </citation>
    <scope>NUCLEOTIDE SEQUENCE [LARGE SCALE GENOMIC DNA]</scope>
    <source>
        <strain evidence="15 16">DS3</strain>
    </source>
</reference>
<keyword evidence="8 11" id="KW-0472">Membrane</keyword>
<evidence type="ECO:0000256" key="3">
    <source>
        <dbReference type="ARBA" id="ARBA00022448"/>
    </source>
</evidence>
<accession>A0A6N9HNN9</accession>
<keyword evidence="16" id="KW-1185">Reference proteome</keyword>
<organism evidence="15 16">
    <name type="scientific">Pseudoduganella guangdongensis</name>
    <dbReference type="NCBI Taxonomy" id="2692179"/>
    <lineage>
        <taxon>Bacteria</taxon>
        <taxon>Pseudomonadati</taxon>
        <taxon>Pseudomonadota</taxon>
        <taxon>Betaproteobacteria</taxon>
        <taxon>Burkholderiales</taxon>
        <taxon>Oxalobacteraceae</taxon>
        <taxon>Telluria group</taxon>
        <taxon>Pseudoduganella</taxon>
    </lineage>
</organism>
<dbReference type="Gene3D" id="2.170.130.10">
    <property type="entry name" value="TonB-dependent receptor, plug domain"/>
    <property type="match status" value="1"/>
</dbReference>
<keyword evidence="6" id="KW-0732">Signal</keyword>
<dbReference type="InterPro" id="IPR036942">
    <property type="entry name" value="Beta-barrel_TonB_sf"/>
</dbReference>
<evidence type="ECO:0000256" key="9">
    <source>
        <dbReference type="ARBA" id="ARBA00023170"/>
    </source>
</evidence>
<evidence type="ECO:0000256" key="7">
    <source>
        <dbReference type="ARBA" id="ARBA00023077"/>
    </source>
</evidence>
<evidence type="ECO:0000313" key="16">
    <source>
        <dbReference type="Proteomes" id="UP000448575"/>
    </source>
</evidence>
<keyword evidence="9 15" id="KW-0675">Receptor</keyword>
<dbReference type="InterPro" id="IPR012910">
    <property type="entry name" value="Plug_dom"/>
</dbReference>
<dbReference type="CDD" id="cd01347">
    <property type="entry name" value="ligand_gated_channel"/>
    <property type="match status" value="1"/>
</dbReference>
<dbReference type="RefSeq" id="WP_161027405.1">
    <property type="nucleotide sequence ID" value="NZ_WWCJ01000017.1"/>
</dbReference>
<gene>
    <name evidence="15" type="ORF">GTP41_20330</name>
</gene>
<dbReference type="EMBL" id="WWCJ01000017">
    <property type="protein sequence ID" value="MYN04442.1"/>
    <property type="molecule type" value="Genomic_DNA"/>
</dbReference>
<evidence type="ECO:0000256" key="4">
    <source>
        <dbReference type="ARBA" id="ARBA00022452"/>
    </source>
</evidence>
<comment type="subcellular location">
    <subcellularLocation>
        <location evidence="1 11">Cell outer membrane</location>
        <topology evidence="1 11">Multi-pass membrane protein</topology>
    </subcellularLocation>
</comment>
<protein>
    <submittedName>
        <fullName evidence="15">TonB-dependent receptor</fullName>
    </submittedName>
</protein>
<evidence type="ECO:0000259" key="14">
    <source>
        <dbReference type="Pfam" id="PF07715"/>
    </source>
</evidence>
<dbReference type="InterPro" id="IPR039426">
    <property type="entry name" value="TonB-dep_rcpt-like"/>
</dbReference>
<keyword evidence="3 11" id="KW-0813">Transport</keyword>
<feature type="domain" description="TonB-dependent receptor-like beta-barrel" evidence="13">
    <location>
        <begin position="225"/>
        <end position="629"/>
    </location>
</feature>
<evidence type="ECO:0000256" key="12">
    <source>
        <dbReference type="RuleBase" id="RU003357"/>
    </source>
</evidence>
<keyword evidence="4 11" id="KW-1134">Transmembrane beta strand</keyword>
<dbReference type="PANTHER" id="PTHR30069">
    <property type="entry name" value="TONB-DEPENDENT OUTER MEMBRANE RECEPTOR"/>
    <property type="match status" value="1"/>
</dbReference>
<sequence length="659" mass="72509">MDTDLFNVSVEALLDMPFSTASRQTLSARDAPAVISVITAEDIRQFGYRSVAEALVQVPGMYAISDRVAPNVGVRGIHAGVRAWSRILKVMLDGQPLAFRSDASNFLGPSLLNMEAVERIEVVRGPASALYGADAFLGVVNIITRGGEQRHHAVTASYSGGGEKGAALAGHAQASHGPWQFMASVAGAGLERQDAGLPASSPLYRRVTAAGSSSTSADDDTRPRNALLRVGYAAPAHDTTLMAHAYRLDSDAQFLDFGMLSRDNRLALHQRTVRLQHEYRGWENWILRASAAHAEGDPDARERLSLGATASYPQREIGFAETAFNLEVQRRFGEQHSVVLGLDRSRDAEERMRVYSVDVASGRRTLVSGQEARERITNTGAYLQYSFRPWSWLGVTANLRRDRHSVFGADNNHRIALVGSLSPTLHYKLLHGTSYKAPTASQLYAQPLYPGEVLGNRALRPETSASTEASLHWQATPSLALSANAYRLTVRDKTELLPLGANLQPQNSGRQEGKGWEGEALWQLGAQRWRAQLAWADTDDHFQPRLQPLQVTPTASYPRLVARLSWQYLHADLGQFALSARHVSPRRASKSNSQENLLRPYQLASYALADANWQRSLGRHTLALRVSNLFDRQYAEPGYGGIDLPGEARTATVSYSYRF</sequence>
<dbReference type="GO" id="GO:0044718">
    <property type="term" value="P:siderophore transmembrane transport"/>
    <property type="evidence" value="ECO:0007669"/>
    <property type="project" value="TreeGrafter"/>
</dbReference>
<dbReference type="Pfam" id="PF00593">
    <property type="entry name" value="TonB_dep_Rec_b-barrel"/>
    <property type="match status" value="1"/>
</dbReference>
<name>A0A6N9HNN9_9BURK</name>
<evidence type="ECO:0000256" key="6">
    <source>
        <dbReference type="ARBA" id="ARBA00022729"/>
    </source>
</evidence>
<dbReference type="AlphaFoldDB" id="A0A6N9HNN9"/>
<dbReference type="SUPFAM" id="SSF56935">
    <property type="entry name" value="Porins"/>
    <property type="match status" value="1"/>
</dbReference>
<dbReference type="GO" id="GO:0015344">
    <property type="term" value="F:siderophore uptake transmembrane transporter activity"/>
    <property type="evidence" value="ECO:0007669"/>
    <property type="project" value="TreeGrafter"/>
</dbReference>
<comment type="similarity">
    <text evidence="2 11 12">Belongs to the TonB-dependent receptor family.</text>
</comment>
<evidence type="ECO:0000256" key="2">
    <source>
        <dbReference type="ARBA" id="ARBA00009810"/>
    </source>
</evidence>
<comment type="caution">
    <text evidence="15">The sequence shown here is derived from an EMBL/GenBank/DDBJ whole genome shotgun (WGS) entry which is preliminary data.</text>
</comment>
<evidence type="ECO:0000256" key="5">
    <source>
        <dbReference type="ARBA" id="ARBA00022692"/>
    </source>
</evidence>
<feature type="domain" description="TonB-dependent receptor plug" evidence="14">
    <location>
        <begin position="28"/>
        <end position="139"/>
    </location>
</feature>
<dbReference type="Gene3D" id="2.40.170.20">
    <property type="entry name" value="TonB-dependent receptor, beta-barrel domain"/>
    <property type="match status" value="1"/>
</dbReference>